<accession>A0A1Z3HJA6</accession>
<evidence type="ECO:0000313" key="2">
    <source>
        <dbReference type="Proteomes" id="UP000191901"/>
    </source>
</evidence>
<dbReference type="Proteomes" id="UP000191901">
    <property type="component" value="Chromosome"/>
</dbReference>
<reference evidence="1 2" key="1">
    <citation type="journal article" date="2016" name="Biochim. Biophys. Acta">
        <title>Characterization of red-shifted phycobilisomes isolated from the chlorophyll f-containing cyanobacterium Halomicronema hongdechloris.</title>
        <authorList>
            <person name="Li Y."/>
            <person name="Lin Y."/>
            <person name="Garvey C.J."/>
            <person name="Birch D."/>
            <person name="Corkery R.W."/>
            <person name="Loughlin P.C."/>
            <person name="Scheer H."/>
            <person name="Willows R.D."/>
            <person name="Chen M."/>
        </authorList>
    </citation>
    <scope>NUCLEOTIDE SEQUENCE [LARGE SCALE GENOMIC DNA]</scope>
    <source>
        <strain evidence="1 2">C2206</strain>
    </source>
</reference>
<dbReference type="InterPro" id="IPR022789">
    <property type="entry name" value="ParD"/>
</dbReference>
<protein>
    <recommendedName>
        <fullName evidence="3">Antitoxin ParD1</fullName>
    </recommendedName>
</protein>
<gene>
    <name evidence="1" type="ORF">XM38_013420</name>
</gene>
<evidence type="ECO:0008006" key="3">
    <source>
        <dbReference type="Google" id="ProtNLM"/>
    </source>
</evidence>
<dbReference type="KEGG" id="hhg:XM38_013420"/>
<sequence>MRGKKIHFSRAVMQVFLTPELEQLIHHQIATGKYQSALEVITAGLHLLEQQNDIYEGRLMELQQDAQIGQEAAQREEVLEGSTAINQIRENLQLRHAISES</sequence>
<dbReference type="STRING" id="1641165.XM38_08170"/>
<dbReference type="EMBL" id="CP021983">
    <property type="protein sequence ID" value="ASC70404.1"/>
    <property type="molecule type" value="Genomic_DNA"/>
</dbReference>
<keyword evidence="2" id="KW-1185">Reference proteome</keyword>
<dbReference type="InterPro" id="IPR038296">
    <property type="entry name" value="ParD_sf"/>
</dbReference>
<evidence type="ECO:0000313" key="1">
    <source>
        <dbReference type="EMBL" id="ASC70404.1"/>
    </source>
</evidence>
<dbReference type="Gene3D" id="6.10.10.120">
    <property type="entry name" value="Antitoxin ParD1-like"/>
    <property type="match status" value="1"/>
</dbReference>
<dbReference type="AlphaFoldDB" id="A0A1Z3HJA6"/>
<name>A0A1Z3HJA6_9CYAN</name>
<dbReference type="Pfam" id="PF03693">
    <property type="entry name" value="ParD_antitoxin"/>
    <property type="match status" value="1"/>
</dbReference>
<organism evidence="1 2">
    <name type="scientific">Halomicronema hongdechloris C2206</name>
    <dbReference type="NCBI Taxonomy" id="1641165"/>
    <lineage>
        <taxon>Bacteria</taxon>
        <taxon>Bacillati</taxon>
        <taxon>Cyanobacteriota</taxon>
        <taxon>Cyanophyceae</taxon>
        <taxon>Nodosilineales</taxon>
        <taxon>Nodosilineaceae</taxon>
        <taxon>Halomicronema</taxon>
    </lineage>
</organism>
<proteinExistence type="predicted"/>